<dbReference type="InterPro" id="IPR001584">
    <property type="entry name" value="Integrase_cat-core"/>
</dbReference>
<accession>A0A6A2WU85</accession>
<comment type="caution">
    <text evidence="5">The sequence shown here is derived from an EMBL/GenBank/DDBJ whole genome shotgun (WGS) entry which is preliminary data.</text>
</comment>
<dbReference type="Proteomes" id="UP000436088">
    <property type="component" value="Unassembled WGS sequence"/>
</dbReference>
<dbReference type="SMART" id="SM00212">
    <property type="entry name" value="UBCc"/>
    <property type="match status" value="1"/>
</dbReference>
<evidence type="ECO:0000256" key="1">
    <source>
        <dbReference type="ARBA" id="ARBA00022723"/>
    </source>
</evidence>
<dbReference type="PANTHER" id="PTHR42648:SF28">
    <property type="entry name" value="TRANSPOSON-ENCODED PROTEIN WITH RIBONUCLEASE H-LIKE AND RETROVIRUS ZINC FINGER-LIKE DOMAINS"/>
    <property type="match status" value="1"/>
</dbReference>
<dbReference type="PROSITE" id="PS50127">
    <property type="entry name" value="UBC_2"/>
    <property type="match status" value="1"/>
</dbReference>
<dbReference type="Pfam" id="PF13976">
    <property type="entry name" value="gag_pre-integrs"/>
    <property type="match status" value="1"/>
</dbReference>
<dbReference type="GO" id="GO:0006508">
    <property type="term" value="P:proteolysis"/>
    <property type="evidence" value="ECO:0007669"/>
    <property type="project" value="UniProtKB-KW"/>
</dbReference>
<dbReference type="InterPro" id="IPR039537">
    <property type="entry name" value="Retrotran_Ty1/copia-like"/>
</dbReference>
<dbReference type="InterPro" id="IPR012337">
    <property type="entry name" value="RNaseH-like_sf"/>
</dbReference>
<evidence type="ECO:0000259" key="3">
    <source>
        <dbReference type="PROSITE" id="PS50127"/>
    </source>
</evidence>
<dbReference type="EMBL" id="VEPZ02001640">
    <property type="protein sequence ID" value="KAE8664993.1"/>
    <property type="molecule type" value="Genomic_DNA"/>
</dbReference>
<keyword evidence="6" id="KW-1185">Reference proteome</keyword>
<dbReference type="PROSITE" id="PS50994">
    <property type="entry name" value="INTEGRASE"/>
    <property type="match status" value="1"/>
</dbReference>
<evidence type="ECO:0000256" key="2">
    <source>
        <dbReference type="ARBA" id="ARBA00022801"/>
    </source>
</evidence>
<dbReference type="GO" id="GO:0003676">
    <property type="term" value="F:nucleic acid binding"/>
    <property type="evidence" value="ECO:0007669"/>
    <property type="project" value="InterPro"/>
</dbReference>
<evidence type="ECO:0000259" key="4">
    <source>
        <dbReference type="PROSITE" id="PS50994"/>
    </source>
</evidence>
<dbReference type="InterPro" id="IPR025724">
    <property type="entry name" value="GAG-pre-integrase_dom"/>
</dbReference>
<proteinExistence type="predicted"/>
<gene>
    <name evidence="5" type="ORF">F3Y22_tig00112737pilonHSYRG00159</name>
</gene>
<dbReference type="SUPFAM" id="SSF56672">
    <property type="entry name" value="DNA/RNA polymerases"/>
    <property type="match status" value="1"/>
</dbReference>
<dbReference type="GO" id="GO:0046872">
    <property type="term" value="F:metal ion binding"/>
    <property type="evidence" value="ECO:0007669"/>
    <property type="project" value="UniProtKB-KW"/>
</dbReference>
<dbReference type="InterPro" id="IPR036397">
    <property type="entry name" value="RNaseH_sf"/>
</dbReference>
<sequence>MASQASLLQKIAQRERSKRSQIRVGAMAADEGNVKMEKQALGVIRLTLSRNVAFNIAKEKTTTSLMTALSSMYEKPSASNKVHLMRRLFNLRMAEGASVAQHLNELNTITTQLSSMEIEFDDEVRALILLSSLPDSWNATVTEVSSSSGNNKLKFDDVQDLILSEEIRRRESGEANNFLSLAHGKGHFKKDCRALKNDIGAQESANMTEETGDAMILSVNSPIELWILDSGASFHSTPCQEIMENYISGDFGRVHLADDETLKIIGKRDIRLKTADADGKLNLWHQRLGHMSEKGMKTFLSKGKLLDLKNVDVGLCKDCIFGKKKKVSFEKIGKTPKAEKLELVYTDVWGPSPVPSLAGSLYYVTFIDDSTRKVWVYFLKKKSEVFDTFRKWKTMVENETGLKVKLLRSDNAGEYRNRRFRDFCANNGIKMKTTVPMTPQQNGVAERMNRTLNERARSMRIHAGLSKFLWAEAINTTAYLINRGPSVPLDGRIPEEVWCNKELNLSQSTMESSSSNTEAETKEFVEIPKPTQRYSHSLYYLLLTDNGEPTCYDEAMQVEDSVKWECSMKDEMDLLMSNQTWELDKLPPGKEALYNKWIYKIKEEHDGSKRYKVRLVVKGFQQKEAAENLHLEQLDVKKVFLHGDLEEEIYMRQPEGFIEAGKKNLVCRLKKSLYDLKQAPRQWYKKFDSFMSSSDFTRCQADHYCYIKRFDNSFIILLLYVDDMLVAGSDMQEIIHLKQELSKQFAMKDLGAAKKILGMRIKRDTNLGTLMLSQAEYINKVLSRFNMQDVKPVSTPLGVHFRLSKEQSPKTEEERAHMVKVSYASAIGSLMYVMVCTRLDIAHVVGVVSRYMNNPGKVHWEVVKWILRYMRGTTNKALCFKGGDTILTGYVDAYLAGNVDIRRSTTGKICRCYGSQQGDDLCKHPVDGFSAGLVDENNIFEWSVTIIGLPDTLYEGGFFNAIMSFPHNYPNSPPTMKFTSEIWHPNFYPDGRVCISILHPSSDDPNGYELASELWIPVHTVESIVLSIISMLSSPNDESPAIVEAAEKNFFLDEGFAKATPLCPYLFLICSEGLSTLICQAVHNGEIEGANGMEFLSRLKNDGGLGFRDMAKFNVALLAKQGWRLIVNPAF</sequence>
<dbReference type="GO" id="GO:0004190">
    <property type="term" value="F:aspartic-type endopeptidase activity"/>
    <property type="evidence" value="ECO:0007669"/>
    <property type="project" value="UniProtKB-KW"/>
</dbReference>
<dbReference type="Gene3D" id="3.10.110.10">
    <property type="entry name" value="Ubiquitin Conjugating Enzyme"/>
    <property type="match status" value="1"/>
</dbReference>
<dbReference type="Pfam" id="PF14223">
    <property type="entry name" value="Retrotran_gag_2"/>
    <property type="match status" value="1"/>
</dbReference>
<dbReference type="FunFam" id="3.10.110.10:FF:000051">
    <property type="entry name" value="ubiquitin-conjugating enzyme E2 R2-like"/>
    <property type="match status" value="1"/>
</dbReference>
<dbReference type="InterPro" id="IPR013103">
    <property type="entry name" value="RVT_2"/>
</dbReference>
<keyword evidence="2" id="KW-0378">Hydrolase</keyword>
<feature type="domain" description="UBC core" evidence="3">
    <location>
        <begin position="909"/>
        <end position="1069"/>
    </location>
</feature>
<evidence type="ECO:0000313" key="5">
    <source>
        <dbReference type="EMBL" id="KAE8664993.1"/>
    </source>
</evidence>
<evidence type="ECO:0000313" key="6">
    <source>
        <dbReference type="Proteomes" id="UP000436088"/>
    </source>
</evidence>
<dbReference type="SUPFAM" id="SSF54495">
    <property type="entry name" value="UBC-like"/>
    <property type="match status" value="1"/>
</dbReference>
<dbReference type="Gene3D" id="3.30.420.10">
    <property type="entry name" value="Ribonuclease H-like superfamily/Ribonuclease H"/>
    <property type="match status" value="1"/>
</dbReference>
<dbReference type="Pfam" id="PF00665">
    <property type="entry name" value="rve"/>
    <property type="match status" value="1"/>
</dbReference>
<dbReference type="Pfam" id="PF00179">
    <property type="entry name" value="UQ_con"/>
    <property type="match status" value="1"/>
</dbReference>
<organism evidence="5 6">
    <name type="scientific">Hibiscus syriacus</name>
    <name type="common">Rose of Sharon</name>
    <dbReference type="NCBI Taxonomy" id="106335"/>
    <lineage>
        <taxon>Eukaryota</taxon>
        <taxon>Viridiplantae</taxon>
        <taxon>Streptophyta</taxon>
        <taxon>Embryophyta</taxon>
        <taxon>Tracheophyta</taxon>
        <taxon>Spermatophyta</taxon>
        <taxon>Magnoliopsida</taxon>
        <taxon>eudicotyledons</taxon>
        <taxon>Gunneridae</taxon>
        <taxon>Pentapetalae</taxon>
        <taxon>rosids</taxon>
        <taxon>malvids</taxon>
        <taxon>Malvales</taxon>
        <taxon>Malvaceae</taxon>
        <taxon>Malvoideae</taxon>
        <taxon>Hibiscus</taxon>
    </lineage>
</organism>
<dbReference type="PANTHER" id="PTHR42648">
    <property type="entry name" value="TRANSPOSASE, PUTATIVE-RELATED"/>
    <property type="match status" value="1"/>
</dbReference>
<dbReference type="InterPro" id="IPR016135">
    <property type="entry name" value="UBQ-conjugating_enzyme/RWD"/>
</dbReference>
<dbReference type="InterPro" id="IPR000608">
    <property type="entry name" value="UBC"/>
</dbReference>
<protein>
    <submittedName>
        <fullName evidence="5">Ubiquitin-conjugating enzyme E2 7</fullName>
    </submittedName>
</protein>
<dbReference type="AlphaFoldDB" id="A0A6A2WU85"/>
<reference evidence="5" key="1">
    <citation type="submission" date="2019-09" db="EMBL/GenBank/DDBJ databases">
        <title>Draft genome information of white flower Hibiscus syriacus.</title>
        <authorList>
            <person name="Kim Y.-M."/>
        </authorList>
    </citation>
    <scope>NUCLEOTIDE SEQUENCE [LARGE SCALE GENOMIC DNA]</scope>
    <source>
        <strain evidence="5">YM2019G1</strain>
    </source>
</reference>
<name>A0A6A2WU85_HIBSY</name>
<dbReference type="Pfam" id="PF07727">
    <property type="entry name" value="RVT_2"/>
    <property type="match status" value="1"/>
</dbReference>
<dbReference type="GO" id="GO:0015074">
    <property type="term" value="P:DNA integration"/>
    <property type="evidence" value="ECO:0007669"/>
    <property type="project" value="InterPro"/>
</dbReference>
<keyword evidence="1" id="KW-0479">Metal-binding</keyword>
<feature type="domain" description="Integrase catalytic" evidence="4">
    <location>
        <begin position="332"/>
        <end position="502"/>
    </location>
</feature>
<dbReference type="SUPFAM" id="SSF53098">
    <property type="entry name" value="Ribonuclease H-like"/>
    <property type="match status" value="1"/>
</dbReference>
<dbReference type="CDD" id="cd23795">
    <property type="entry name" value="UBCc_UBE2G1"/>
    <property type="match status" value="1"/>
</dbReference>
<dbReference type="InterPro" id="IPR043502">
    <property type="entry name" value="DNA/RNA_pol_sf"/>
</dbReference>